<dbReference type="GO" id="GO:0016757">
    <property type="term" value="F:glycosyltransferase activity"/>
    <property type="evidence" value="ECO:0007669"/>
    <property type="project" value="UniProtKB-KW"/>
</dbReference>
<organism evidence="6 7">
    <name type="scientific">Chlorogloeopsis fritschii PCC 6912</name>
    <dbReference type="NCBI Taxonomy" id="211165"/>
    <lineage>
        <taxon>Bacteria</taxon>
        <taxon>Bacillati</taxon>
        <taxon>Cyanobacteriota</taxon>
        <taxon>Cyanophyceae</taxon>
        <taxon>Nostocales</taxon>
        <taxon>Chlorogloeopsidaceae</taxon>
        <taxon>Chlorogloeopsis</taxon>
    </lineage>
</organism>
<dbReference type="InterPro" id="IPR028098">
    <property type="entry name" value="Glyco_trans_4-like_N"/>
</dbReference>
<evidence type="ECO:0000313" key="7">
    <source>
        <dbReference type="Proteomes" id="UP000268857"/>
    </source>
</evidence>
<dbReference type="Pfam" id="PF00534">
    <property type="entry name" value="Glycos_transf_1"/>
    <property type="match status" value="1"/>
</dbReference>
<sequence>MQIAFIVWEFPILSETFILNQIVGLIKRGHEVDIYASQQGDISKVHPDVTKYQLLERTYYLNQIPKNLLWRFVKGIGLLCVNFYKDPLLYLRSLNFFKYGKEAISLWLLYTAIPLLQKSYDIIHCQFGTQSFSGMAFRHMNAPKAKLITTFRGHDISSYVQQRGDRIYSQLFRSGDFFLANCEYFRQRAIALGCDPNKIVVHGSGIDCSCFRFAPRYPHPDGKVRIATTGRLVEKKGIEYSIRAVAKLAKTNPNIEYNIIGDGPLKQELQELIQELDVSHIVNLLGQKNQQELIEILDNSHIFTAPCVTAKDGNQDAPVNVLKEAMAMGLPVVSTLHGGVPELVEDGVSGFLVPERDVDALAEKLGYLIEHSEIWPQMGKSGRAYVEKHYDIEKLNDELVEIYYGVANYERRTSYDCCCPARAF</sequence>
<evidence type="ECO:0000256" key="3">
    <source>
        <dbReference type="ARBA" id="ARBA00022679"/>
    </source>
</evidence>
<dbReference type="AlphaFoldDB" id="A0A433NHK6"/>
<dbReference type="EMBL" id="RSCJ01000009">
    <property type="protein sequence ID" value="RUR81862.1"/>
    <property type="molecule type" value="Genomic_DNA"/>
</dbReference>
<dbReference type="Gene3D" id="3.40.50.2000">
    <property type="entry name" value="Glycogen Phosphorylase B"/>
    <property type="match status" value="2"/>
</dbReference>
<dbReference type="PANTHER" id="PTHR12526">
    <property type="entry name" value="GLYCOSYLTRANSFERASE"/>
    <property type="match status" value="1"/>
</dbReference>
<dbReference type="InterPro" id="IPR001296">
    <property type="entry name" value="Glyco_trans_1"/>
</dbReference>
<dbReference type="STRING" id="211165.GCA_000317285_04247"/>
<evidence type="ECO:0000256" key="1">
    <source>
        <dbReference type="ARBA" id="ARBA00009481"/>
    </source>
</evidence>
<dbReference type="Proteomes" id="UP000268857">
    <property type="component" value="Unassembled WGS sequence"/>
</dbReference>
<keyword evidence="2" id="KW-0328">Glycosyltransferase</keyword>
<proteinExistence type="inferred from homology"/>
<keyword evidence="3 6" id="KW-0808">Transferase</keyword>
<evidence type="ECO:0000313" key="6">
    <source>
        <dbReference type="EMBL" id="RUR81862.1"/>
    </source>
</evidence>
<name>A0A433NHK6_CHLFR</name>
<evidence type="ECO:0000256" key="2">
    <source>
        <dbReference type="ARBA" id="ARBA00022676"/>
    </source>
</evidence>
<feature type="domain" description="Glycosyl transferase family 1" evidence="4">
    <location>
        <begin position="217"/>
        <end position="383"/>
    </location>
</feature>
<evidence type="ECO:0000259" key="5">
    <source>
        <dbReference type="Pfam" id="PF13439"/>
    </source>
</evidence>
<protein>
    <submittedName>
        <fullName evidence="6">Colanic acid biosynthesis glycosyltransferase WcaL</fullName>
    </submittedName>
</protein>
<feature type="domain" description="Glycosyltransferase subfamily 4-like N-terminal" evidence="5">
    <location>
        <begin position="15"/>
        <end position="208"/>
    </location>
</feature>
<dbReference type="RefSeq" id="WP_016875193.1">
    <property type="nucleotide sequence ID" value="NZ_AJLN01000104.1"/>
</dbReference>
<evidence type="ECO:0000259" key="4">
    <source>
        <dbReference type="Pfam" id="PF00534"/>
    </source>
</evidence>
<dbReference type="OrthoDB" id="73743at2"/>
<comment type="similarity">
    <text evidence="1">Belongs to the glycosyltransferase group 1 family. Glycosyltransferase 4 subfamily.</text>
</comment>
<keyword evidence="7" id="KW-1185">Reference proteome</keyword>
<reference evidence="6 7" key="1">
    <citation type="journal article" date="2019" name="Genome Biol. Evol.">
        <title>Day and night: Metabolic profiles and evolutionary relationships of six axenic non-marine cyanobacteria.</title>
        <authorList>
            <person name="Will S.E."/>
            <person name="Henke P."/>
            <person name="Boedeker C."/>
            <person name="Huang S."/>
            <person name="Brinkmann H."/>
            <person name="Rohde M."/>
            <person name="Jarek M."/>
            <person name="Friedl T."/>
            <person name="Seufert S."/>
            <person name="Schumacher M."/>
            <person name="Overmann J."/>
            <person name="Neumann-Schaal M."/>
            <person name="Petersen J."/>
        </authorList>
    </citation>
    <scope>NUCLEOTIDE SEQUENCE [LARGE SCALE GENOMIC DNA]</scope>
    <source>
        <strain evidence="6 7">PCC 6912</strain>
    </source>
</reference>
<comment type="caution">
    <text evidence="6">The sequence shown here is derived from an EMBL/GenBank/DDBJ whole genome shotgun (WGS) entry which is preliminary data.</text>
</comment>
<dbReference type="SUPFAM" id="SSF53756">
    <property type="entry name" value="UDP-Glycosyltransferase/glycogen phosphorylase"/>
    <property type="match status" value="1"/>
</dbReference>
<gene>
    <name evidence="6" type="ORF">PCC6912_27310</name>
</gene>
<dbReference type="PANTHER" id="PTHR12526:SF640">
    <property type="entry name" value="COLANIC ACID BIOSYNTHESIS GLYCOSYLTRANSFERASE WCAL-RELATED"/>
    <property type="match status" value="1"/>
</dbReference>
<accession>A0A433NHK6</accession>
<dbReference type="Pfam" id="PF13439">
    <property type="entry name" value="Glyco_transf_4"/>
    <property type="match status" value="1"/>
</dbReference>